<keyword evidence="4" id="KW-1185">Reference proteome</keyword>
<organism evidence="3 4">
    <name type="scientific">Phytohabitans aurantiacus</name>
    <dbReference type="NCBI Taxonomy" id="3016789"/>
    <lineage>
        <taxon>Bacteria</taxon>
        <taxon>Bacillati</taxon>
        <taxon>Actinomycetota</taxon>
        <taxon>Actinomycetes</taxon>
        <taxon>Micromonosporales</taxon>
        <taxon>Micromonosporaceae</taxon>
    </lineage>
</organism>
<dbReference type="EMBL" id="BSDI01000015">
    <property type="protein sequence ID" value="GLH98212.1"/>
    <property type="molecule type" value="Genomic_DNA"/>
</dbReference>
<gene>
    <name evidence="3" type="ORF">Pa4123_34870</name>
</gene>
<proteinExistence type="predicted"/>
<protein>
    <recommendedName>
        <fullName evidence="5">DUF5642 domain-containing protein</fullName>
    </recommendedName>
</protein>
<dbReference type="Proteomes" id="UP001144280">
    <property type="component" value="Unassembled WGS sequence"/>
</dbReference>
<reference evidence="3" key="1">
    <citation type="submission" date="2022-12" db="EMBL/GenBank/DDBJ databases">
        <title>New Phytohabitans aurantiacus sp. RD004123 nov., an actinomycete isolated from soil.</title>
        <authorList>
            <person name="Triningsih D.W."/>
            <person name="Harunari E."/>
            <person name="Igarashi Y."/>
        </authorList>
    </citation>
    <scope>NUCLEOTIDE SEQUENCE</scope>
    <source>
        <strain evidence="3">RD004123</strain>
    </source>
</reference>
<evidence type="ECO:0000256" key="2">
    <source>
        <dbReference type="SAM" id="Phobius"/>
    </source>
</evidence>
<comment type="caution">
    <text evidence="3">The sequence shown here is derived from an EMBL/GenBank/DDBJ whole genome shotgun (WGS) entry which is preliminary data.</text>
</comment>
<keyword evidence="2" id="KW-1133">Transmembrane helix</keyword>
<evidence type="ECO:0000313" key="3">
    <source>
        <dbReference type="EMBL" id="GLH98212.1"/>
    </source>
</evidence>
<name>A0ABQ5QW09_9ACTN</name>
<keyword evidence="2" id="KW-0472">Membrane</keyword>
<evidence type="ECO:0000256" key="1">
    <source>
        <dbReference type="SAM" id="MobiDB-lite"/>
    </source>
</evidence>
<keyword evidence="2" id="KW-0812">Transmembrane</keyword>
<evidence type="ECO:0008006" key="5">
    <source>
        <dbReference type="Google" id="ProtNLM"/>
    </source>
</evidence>
<feature type="transmembrane region" description="Helical" evidence="2">
    <location>
        <begin position="39"/>
        <end position="59"/>
    </location>
</feature>
<accession>A0ABQ5QW09</accession>
<feature type="region of interest" description="Disordered" evidence="1">
    <location>
        <begin position="12"/>
        <end position="34"/>
    </location>
</feature>
<sequence length="251" mass="26823">MSDNLSTLFEQMHGAQPPAPFASPDQLRRRARQRSRRQALAAACTVLAVAGAGACWAALRPSAAPPPRPGASVSPPAAVPTAVPQSALLRVPDFSFTQVEAGELDDQGPDGPDWPISTIVSGCPDYRESNYQTPAQRRAARAATYLGPDGWNAWQIVELYPDASANILDISRVLITCRGFSVPDGADIKLSVTDRGFAGDNSLLISQLSGNRITYIVVVRVGYFVSTLSLSGDDENQARTLAKTMATRLRT</sequence>
<dbReference type="RefSeq" id="WP_281896889.1">
    <property type="nucleotide sequence ID" value="NZ_BSDI01000015.1"/>
</dbReference>
<evidence type="ECO:0000313" key="4">
    <source>
        <dbReference type="Proteomes" id="UP001144280"/>
    </source>
</evidence>